<dbReference type="Proteomes" id="UP000595618">
    <property type="component" value="Chromosome"/>
</dbReference>
<dbReference type="GO" id="GO:0016616">
    <property type="term" value="F:oxidoreductase activity, acting on the CH-OH group of donors, NAD or NADP as acceptor"/>
    <property type="evidence" value="ECO:0007669"/>
    <property type="project" value="InterPro"/>
</dbReference>
<dbReference type="SUPFAM" id="SSF48179">
    <property type="entry name" value="6-phosphogluconate dehydrogenase C-terminal domain-like"/>
    <property type="match status" value="1"/>
</dbReference>
<name>A0A7T5RJC5_9BACT</name>
<feature type="domain" description="UDP-glucose/GDP-mannose dehydrogenase dimerisation" evidence="2">
    <location>
        <begin position="176"/>
        <end position="273"/>
    </location>
</feature>
<dbReference type="InterPro" id="IPR008927">
    <property type="entry name" value="6-PGluconate_DH-like_C_sf"/>
</dbReference>
<dbReference type="InterPro" id="IPR013328">
    <property type="entry name" value="6PGD_dom2"/>
</dbReference>
<comment type="similarity">
    <text evidence="1">Belongs to the UDP-glucose/GDP-mannose dehydrogenase family.</text>
</comment>
<proteinExistence type="inferred from homology"/>
<dbReference type="InterPro" id="IPR036291">
    <property type="entry name" value="NAD(P)-bd_dom_sf"/>
</dbReference>
<organism evidence="4 5">
    <name type="scientific">Candidatus Sungiibacteriota bacterium</name>
    <dbReference type="NCBI Taxonomy" id="2750080"/>
    <lineage>
        <taxon>Bacteria</taxon>
        <taxon>Candidatus Sungiibacteriota</taxon>
    </lineage>
</organism>
<evidence type="ECO:0000313" key="5">
    <source>
        <dbReference type="Proteomes" id="UP000595618"/>
    </source>
</evidence>
<reference evidence="4 5" key="1">
    <citation type="submission" date="2020-07" db="EMBL/GenBank/DDBJ databases">
        <title>Huge and variable diversity of episymbiotic CPR bacteria and DPANN archaea in groundwater ecosystems.</title>
        <authorList>
            <person name="He C.Y."/>
            <person name="Keren R."/>
            <person name="Whittaker M."/>
            <person name="Farag I.F."/>
            <person name="Doudna J."/>
            <person name="Cate J.H.D."/>
            <person name="Banfield J.F."/>
        </authorList>
    </citation>
    <scope>NUCLEOTIDE SEQUENCE [LARGE SCALE GENOMIC DNA]</scope>
    <source>
        <strain evidence="4">NC_groundwater_541_Ag_S-0.1um_46_50</strain>
    </source>
</reference>
<dbReference type="InterPro" id="IPR001732">
    <property type="entry name" value="UDP-Glc/GDP-Man_DH_N"/>
</dbReference>
<sequence length="308" mass="34361">MAQERLKIGIIGVGMVGTPLKRYFEERQGYQRGETIFLYDIDPKKGYFDDINRADVIFISVPTPRSPDGSANVSAVASALEMIQGNKIAVIKSTVPPGTTEFFQKKYPQHKVLFNPEFLTEKHAWEDFIKPDRQIVGFTDQSLDAAHFVLSLLPKAPFMSPWGLNTYRPIKITATEAEIIKYGGNIHFARKVNLANVLALFTEKLGANYENVRVGLAADFRIGDSHLDVIHGGYKGFGGFCFPKDLDAFVAHLGSHGLKEAAELLRSDRAFNEKLLAGQGLTLEDVSVHDHEWIHNKLKTKSEKGKTE</sequence>
<dbReference type="GO" id="GO:0051287">
    <property type="term" value="F:NAD binding"/>
    <property type="evidence" value="ECO:0007669"/>
    <property type="project" value="InterPro"/>
</dbReference>
<evidence type="ECO:0000259" key="2">
    <source>
        <dbReference type="Pfam" id="PF00984"/>
    </source>
</evidence>
<gene>
    <name evidence="4" type="ORF">HYW89_04530</name>
</gene>
<accession>A0A7T5RJC5</accession>
<evidence type="ECO:0000256" key="1">
    <source>
        <dbReference type="ARBA" id="ARBA00006601"/>
    </source>
</evidence>
<dbReference type="InterPro" id="IPR014026">
    <property type="entry name" value="UDP-Glc/GDP-Man_DH_dimer"/>
</dbReference>
<feature type="domain" description="UDP-glucose/GDP-mannose dehydrogenase N-terminal" evidence="3">
    <location>
        <begin position="50"/>
        <end position="144"/>
    </location>
</feature>
<dbReference type="Pfam" id="PF00984">
    <property type="entry name" value="UDPG_MGDP_dh"/>
    <property type="match status" value="1"/>
</dbReference>
<dbReference type="Gene3D" id="1.10.1040.10">
    <property type="entry name" value="N-(1-d-carboxylethyl)-l-norvaline Dehydrogenase, domain 2"/>
    <property type="match status" value="1"/>
</dbReference>
<dbReference type="AlphaFoldDB" id="A0A7T5RJC5"/>
<evidence type="ECO:0000313" key="4">
    <source>
        <dbReference type="EMBL" id="QQG45232.1"/>
    </source>
</evidence>
<evidence type="ECO:0000259" key="3">
    <source>
        <dbReference type="Pfam" id="PF03721"/>
    </source>
</evidence>
<protein>
    <submittedName>
        <fullName evidence="4">UDP-glucose/GDP-mannose dehydrogenase family protein</fullName>
    </submittedName>
</protein>
<dbReference type="SUPFAM" id="SSF51735">
    <property type="entry name" value="NAD(P)-binding Rossmann-fold domains"/>
    <property type="match status" value="1"/>
</dbReference>
<dbReference type="EMBL" id="CP066690">
    <property type="protein sequence ID" value="QQG45232.1"/>
    <property type="molecule type" value="Genomic_DNA"/>
</dbReference>
<dbReference type="Pfam" id="PF03721">
    <property type="entry name" value="UDPG_MGDP_dh_N"/>
    <property type="match status" value="1"/>
</dbReference>
<dbReference type="Gene3D" id="3.40.50.720">
    <property type="entry name" value="NAD(P)-binding Rossmann-like Domain"/>
    <property type="match status" value="1"/>
</dbReference>
<dbReference type="PANTHER" id="PTHR43750:SF3">
    <property type="entry name" value="UDP-GLUCOSE 6-DEHYDROGENASE TUAD"/>
    <property type="match status" value="1"/>
</dbReference>
<dbReference type="PANTHER" id="PTHR43750">
    <property type="entry name" value="UDP-GLUCOSE 6-DEHYDROGENASE TUAD"/>
    <property type="match status" value="1"/>
</dbReference>